<protein>
    <submittedName>
        <fullName evidence="1">Uncharacterized protein</fullName>
    </submittedName>
</protein>
<gene>
    <name evidence="1" type="ORF">AVEN_141337_1</name>
</gene>
<evidence type="ECO:0000313" key="2">
    <source>
        <dbReference type="Proteomes" id="UP000499080"/>
    </source>
</evidence>
<keyword evidence="2" id="KW-1185">Reference proteome</keyword>
<reference evidence="1 2" key="1">
    <citation type="journal article" date="2019" name="Sci. Rep.">
        <title>Orb-weaving spider Araneus ventricosus genome elucidates the spidroin gene catalogue.</title>
        <authorList>
            <person name="Kono N."/>
            <person name="Nakamura H."/>
            <person name="Ohtoshi R."/>
            <person name="Moran D.A.P."/>
            <person name="Shinohara A."/>
            <person name="Yoshida Y."/>
            <person name="Fujiwara M."/>
            <person name="Mori M."/>
            <person name="Tomita M."/>
            <person name="Arakawa K."/>
        </authorList>
    </citation>
    <scope>NUCLEOTIDE SEQUENCE [LARGE SCALE GENOMIC DNA]</scope>
</reference>
<dbReference type="Proteomes" id="UP000499080">
    <property type="component" value="Unassembled WGS sequence"/>
</dbReference>
<dbReference type="EMBL" id="BGPR01002992">
    <property type="protein sequence ID" value="GBM82170.1"/>
    <property type="molecule type" value="Genomic_DNA"/>
</dbReference>
<proteinExistence type="predicted"/>
<sequence>MPILKVPFYSAIIKKNLKIPHRAYRLIPPSQGSGPSAHAALEWGSGMYQARVSYLISISILAIHLGKYGEELQMPLYWSTWFIGMIVKSAVTISLEQYQSDKPLLPFYSDVLNLLMIAFYISKF</sequence>
<comment type="caution">
    <text evidence="1">The sequence shown here is derived from an EMBL/GenBank/DDBJ whole genome shotgun (WGS) entry which is preliminary data.</text>
</comment>
<name>A0A4Y2IWZ3_ARAVE</name>
<dbReference type="AlphaFoldDB" id="A0A4Y2IWZ3"/>
<evidence type="ECO:0000313" key="1">
    <source>
        <dbReference type="EMBL" id="GBM82170.1"/>
    </source>
</evidence>
<accession>A0A4Y2IWZ3</accession>
<organism evidence="1 2">
    <name type="scientific">Araneus ventricosus</name>
    <name type="common">Orbweaver spider</name>
    <name type="synonym">Epeira ventricosa</name>
    <dbReference type="NCBI Taxonomy" id="182803"/>
    <lineage>
        <taxon>Eukaryota</taxon>
        <taxon>Metazoa</taxon>
        <taxon>Ecdysozoa</taxon>
        <taxon>Arthropoda</taxon>
        <taxon>Chelicerata</taxon>
        <taxon>Arachnida</taxon>
        <taxon>Araneae</taxon>
        <taxon>Araneomorphae</taxon>
        <taxon>Entelegynae</taxon>
        <taxon>Araneoidea</taxon>
        <taxon>Araneidae</taxon>
        <taxon>Araneus</taxon>
    </lineage>
</organism>